<reference evidence="13 14" key="1">
    <citation type="submission" date="2022-03" db="EMBL/GenBank/DDBJ databases">
        <title>Novel taxa within the pig intestine.</title>
        <authorList>
            <person name="Wylensek D."/>
            <person name="Bishof K."/>
            <person name="Afrizal A."/>
            <person name="Clavel T."/>
        </authorList>
    </citation>
    <scope>NUCLEOTIDE SEQUENCE [LARGE SCALE GENOMIC DNA]</scope>
    <source>
        <strain evidence="13 14">CLA-KB-P133</strain>
    </source>
</reference>
<keyword evidence="6 9" id="KW-0560">Oxidoreductase</keyword>
<keyword evidence="3 9" id="KW-0028">Amino-acid biosynthesis</keyword>
<dbReference type="CDD" id="cd02274">
    <property type="entry name" value="DHDPR_N"/>
    <property type="match status" value="1"/>
</dbReference>
<dbReference type="Gene3D" id="3.30.360.10">
    <property type="entry name" value="Dihydrodipicolinate Reductase, domain 2"/>
    <property type="match status" value="1"/>
</dbReference>
<comment type="subcellular location">
    <subcellularLocation>
        <location evidence="9">Cytoplasm</location>
    </subcellularLocation>
</comment>
<dbReference type="InterPro" id="IPR023940">
    <property type="entry name" value="DHDPR_bac"/>
</dbReference>
<evidence type="ECO:0000256" key="8">
    <source>
        <dbReference type="ARBA" id="ARBA00023154"/>
    </source>
</evidence>
<evidence type="ECO:0000256" key="9">
    <source>
        <dbReference type="HAMAP-Rule" id="MF_00102"/>
    </source>
</evidence>
<feature type="active site" description="Proton donor" evidence="9">
    <location>
        <position position="143"/>
    </location>
</feature>
<keyword evidence="4 9" id="KW-0521">NADP</keyword>
<dbReference type="InterPro" id="IPR022663">
    <property type="entry name" value="DapB_C"/>
</dbReference>
<protein>
    <recommendedName>
        <fullName evidence="9 10">4-hydroxy-tetrahydrodipicolinate reductase</fullName>
        <shortName evidence="9">HTPA reductase</shortName>
        <ecNumber evidence="9 10">1.17.1.8</ecNumber>
    </recommendedName>
</protein>
<feature type="binding site" evidence="9">
    <location>
        <position position="33"/>
    </location>
    <ligand>
        <name>NADP(+)</name>
        <dbReference type="ChEBI" id="CHEBI:58349"/>
    </ligand>
</feature>
<dbReference type="InterPro" id="IPR022664">
    <property type="entry name" value="DapB_N_CS"/>
</dbReference>
<evidence type="ECO:0000313" key="13">
    <source>
        <dbReference type="EMBL" id="MDX8420192.1"/>
    </source>
</evidence>
<sequence>MRMIVSGAAGRMGQILIQQLAQEGEELVAAVSRSYPDDVSAHQYASFAGMKETGDVVIDFSHHSTVQDFLPWCIAHHVPAVIATTGHTASEKAMIVDAARQISIFFTGNTSVGIALLANMVRDAVKMFPDADVEIVEIHHHDKQDVPSGTALMLADAVKEVRPDAWYNIGRHENGKRDPHEIGIHSLRIGNETGTHEVHIRNGEEELVLCHHAYDRRLFAKGALQAARFLVSQNAGLYTMKEMLAG</sequence>
<evidence type="ECO:0000256" key="4">
    <source>
        <dbReference type="ARBA" id="ARBA00022857"/>
    </source>
</evidence>
<dbReference type="PROSITE" id="PS01298">
    <property type="entry name" value="DAPB"/>
    <property type="match status" value="1"/>
</dbReference>
<dbReference type="Proteomes" id="UP001286174">
    <property type="component" value="Unassembled WGS sequence"/>
</dbReference>
<keyword evidence="8 9" id="KW-0457">Lysine biosynthesis</keyword>
<evidence type="ECO:0000256" key="10">
    <source>
        <dbReference type="NCBIfam" id="TIGR00036"/>
    </source>
</evidence>
<dbReference type="GO" id="GO:0051287">
    <property type="term" value="F:NAD binding"/>
    <property type="evidence" value="ECO:0007669"/>
    <property type="project" value="UniProtKB-UniRule"/>
</dbReference>
<dbReference type="GO" id="GO:0016726">
    <property type="term" value="F:oxidoreductase activity, acting on CH or CH2 groups, NAD or NADP as acceptor"/>
    <property type="evidence" value="ECO:0007669"/>
    <property type="project" value="UniProtKB-UniRule"/>
</dbReference>
<organism evidence="13 14">
    <name type="scientific">Grylomicrobium aquisgranensis</name>
    <dbReference type="NCBI Taxonomy" id="2926318"/>
    <lineage>
        <taxon>Bacteria</taxon>
        <taxon>Bacillati</taxon>
        <taxon>Bacillota</taxon>
        <taxon>Erysipelotrichia</taxon>
        <taxon>Erysipelotrichales</taxon>
        <taxon>Erysipelotrichaceae</taxon>
        <taxon>Grylomicrobium</taxon>
    </lineage>
</organism>
<evidence type="ECO:0000313" key="14">
    <source>
        <dbReference type="Proteomes" id="UP001286174"/>
    </source>
</evidence>
<dbReference type="RefSeq" id="WP_370596403.1">
    <property type="nucleotide sequence ID" value="NZ_JALBUR010000025.1"/>
</dbReference>
<evidence type="ECO:0000256" key="6">
    <source>
        <dbReference type="ARBA" id="ARBA00023002"/>
    </source>
</evidence>
<dbReference type="GO" id="GO:0050661">
    <property type="term" value="F:NADP binding"/>
    <property type="evidence" value="ECO:0007669"/>
    <property type="project" value="UniProtKB-UniRule"/>
</dbReference>
<dbReference type="NCBIfam" id="TIGR00036">
    <property type="entry name" value="dapB"/>
    <property type="match status" value="1"/>
</dbReference>
<feature type="binding site" evidence="9">
    <location>
        <begin position="149"/>
        <end position="150"/>
    </location>
    <ligand>
        <name>(S)-2,3,4,5-tetrahydrodipicolinate</name>
        <dbReference type="ChEBI" id="CHEBI:16845"/>
    </ligand>
</feature>
<keyword evidence="2 9" id="KW-0963">Cytoplasm</keyword>
<feature type="binding site" evidence="9">
    <location>
        <position position="140"/>
    </location>
    <ligand>
        <name>(S)-2,3,4,5-tetrahydrodipicolinate</name>
        <dbReference type="ChEBI" id="CHEBI:16845"/>
    </ligand>
</feature>
<dbReference type="PANTHER" id="PTHR20836:SF7">
    <property type="entry name" value="4-HYDROXY-TETRAHYDRODIPICOLINATE REDUCTASE"/>
    <property type="match status" value="1"/>
</dbReference>
<evidence type="ECO:0000256" key="3">
    <source>
        <dbReference type="ARBA" id="ARBA00022605"/>
    </source>
</evidence>
<accession>A0AB35U316</accession>
<keyword evidence="14" id="KW-1185">Reference proteome</keyword>
<feature type="domain" description="Dihydrodipicolinate reductase N-terminal" evidence="11">
    <location>
        <begin position="1"/>
        <end position="109"/>
    </location>
</feature>
<dbReference type="Pfam" id="PF01113">
    <property type="entry name" value="DapB_N"/>
    <property type="match status" value="1"/>
</dbReference>
<comment type="subunit">
    <text evidence="9">Homotetramer.</text>
</comment>
<comment type="similarity">
    <text evidence="1 9">Belongs to the DapB family.</text>
</comment>
<comment type="caution">
    <text evidence="9">Lacks conserved residue(s) required for the propagation of feature annotation.</text>
</comment>
<feature type="binding site" evidence="9">
    <location>
        <begin position="7"/>
        <end position="12"/>
    </location>
    <ligand>
        <name>NAD(+)</name>
        <dbReference type="ChEBI" id="CHEBI:57540"/>
    </ligand>
</feature>
<dbReference type="PIRSF" id="PIRSF000161">
    <property type="entry name" value="DHPR"/>
    <property type="match status" value="1"/>
</dbReference>
<dbReference type="EC" id="1.17.1.8" evidence="9 10"/>
<comment type="caution">
    <text evidence="13">The sequence shown here is derived from an EMBL/GenBank/DDBJ whole genome shotgun (WGS) entry which is preliminary data.</text>
</comment>
<gene>
    <name evidence="9 13" type="primary">dapB</name>
    <name evidence="13" type="ORF">MOZ60_08810</name>
</gene>
<dbReference type="InterPro" id="IPR000846">
    <property type="entry name" value="DapB_N"/>
</dbReference>
<comment type="pathway">
    <text evidence="9">Amino-acid biosynthesis; L-lysine biosynthesis via DAP pathway; (S)-tetrahydrodipicolinate from L-aspartate: step 4/4.</text>
</comment>
<proteinExistence type="inferred from homology"/>
<comment type="function">
    <text evidence="9">Catalyzes the conversion of 4-hydroxy-tetrahydrodipicolinate (HTPA) to tetrahydrodipicolinate.</text>
</comment>
<evidence type="ECO:0000256" key="5">
    <source>
        <dbReference type="ARBA" id="ARBA00022915"/>
    </source>
</evidence>
<feature type="binding site" evidence="9">
    <location>
        <begin position="107"/>
        <end position="110"/>
    </location>
    <ligand>
        <name>NAD(+)</name>
        <dbReference type="ChEBI" id="CHEBI:57540"/>
    </ligand>
</feature>
<evidence type="ECO:0000259" key="11">
    <source>
        <dbReference type="Pfam" id="PF01113"/>
    </source>
</evidence>
<feature type="active site" description="Proton donor/acceptor" evidence="9">
    <location>
        <position position="139"/>
    </location>
</feature>
<evidence type="ECO:0000256" key="2">
    <source>
        <dbReference type="ARBA" id="ARBA00022490"/>
    </source>
</evidence>
<comment type="catalytic activity">
    <reaction evidence="9">
        <text>(S)-2,3,4,5-tetrahydrodipicolinate + NAD(+) + H2O = (2S,4S)-4-hydroxy-2,3,4,5-tetrahydrodipicolinate + NADH + H(+)</text>
        <dbReference type="Rhea" id="RHEA:35323"/>
        <dbReference type="ChEBI" id="CHEBI:15377"/>
        <dbReference type="ChEBI" id="CHEBI:15378"/>
        <dbReference type="ChEBI" id="CHEBI:16845"/>
        <dbReference type="ChEBI" id="CHEBI:57540"/>
        <dbReference type="ChEBI" id="CHEBI:57945"/>
        <dbReference type="ChEBI" id="CHEBI:67139"/>
        <dbReference type="EC" id="1.17.1.8"/>
    </reaction>
</comment>
<dbReference type="HAMAP" id="MF_00102">
    <property type="entry name" value="DapB"/>
    <property type="match status" value="1"/>
</dbReference>
<keyword evidence="5 9" id="KW-0220">Diaminopimelate biosynthesis</keyword>
<dbReference type="InterPro" id="IPR036291">
    <property type="entry name" value="NAD(P)-bd_dom_sf"/>
</dbReference>
<comment type="catalytic activity">
    <reaction evidence="9">
        <text>(S)-2,3,4,5-tetrahydrodipicolinate + NADP(+) + H2O = (2S,4S)-4-hydroxy-2,3,4,5-tetrahydrodipicolinate + NADPH + H(+)</text>
        <dbReference type="Rhea" id="RHEA:35331"/>
        <dbReference type="ChEBI" id="CHEBI:15377"/>
        <dbReference type="ChEBI" id="CHEBI:15378"/>
        <dbReference type="ChEBI" id="CHEBI:16845"/>
        <dbReference type="ChEBI" id="CHEBI:57783"/>
        <dbReference type="ChEBI" id="CHEBI:58349"/>
        <dbReference type="ChEBI" id="CHEBI:67139"/>
        <dbReference type="EC" id="1.17.1.8"/>
    </reaction>
</comment>
<comment type="caution">
    <text evidence="9">Was originally thought to be a dihydrodipicolinate reductase (DHDPR), catalyzing the conversion of dihydrodipicolinate to tetrahydrodipicolinate. However, it was shown in E.coli that the substrate of the enzymatic reaction is not dihydrodipicolinate (DHDP) but in fact (2S,4S)-4-hydroxy-2,3,4,5-tetrahydrodipicolinic acid (HTPA), the product released by the DapA-catalyzed reaction.</text>
</comment>
<dbReference type="SUPFAM" id="SSF55347">
    <property type="entry name" value="Glyceraldehyde-3-phosphate dehydrogenase-like, C-terminal domain"/>
    <property type="match status" value="1"/>
</dbReference>
<dbReference type="GO" id="GO:0009089">
    <property type="term" value="P:lysine biosynthetic process via diaminopimelate"/>
    <property type="evidence" value="ECO:0007669"/>
    <property type="project" value="UniProtKB-UniRule"/>
</dbReference>
<evidence type="ECO:0000259" key="12">
    <source>
        <dbReference type="Pfam" id="PF05173"/>
    </source>
</evidence>
<dbReference type="GO" id="GO:0019877">
    <property type="term" value="P:diaminopimelate biosynthetic process"/>
    <property type="evidence" value="ECO:0007669"/>
    <property type="project" value="UniProtKB-UniRule"/>
</dbReference>
<evidence type="ECO:0000256" key="1">
    <source>
        <dbReference type="ARBA" id="ARBA00006642"/>
    </source>
</evidence>
<dbReference type="PANTHER" id="PTHR20836">
    <property type="entry name" value="DIHYDRODIPICOLINATE REDUCTASE"/>
    <property type="match status" value="1"/>
</dbReference>
<name>A0AB35U316_9FIRM</name>
<dbReference type="Pfam" id="PF05173">
    <property type="entry name" value="DapB_C"/>
    <property type="match status" value="1"/>
</dbReference>
<feature type="domain" description="Dihydrodipicolinate reductase C-terminal" evidence="12">
    <location>
        <begin position="113"/>
        <end position="244"/>
    </location>
</feature>
<dbReference type="AlphaFoldDB" id="A0AB35U316"/>
<dbReference type="SUPFAM" id="SSF51735">
    <property type="entry name" value="NAD(P)-binding Rossmann-fold domains"/>
    <property type="match status" value="1"/>
</dbReference>
<dbReference type="GO" id="GO:0008839">
    <property type="term" value="F:4-hydroxy-tetrahydrodipicolinate reductase"/>
    <property type="evidence" value="ECO:0007669"/>
    <property type="project" value="UniProtKB-UniRule"/>
</dbReference>
<dbReference type="EMBL" id="JALBUR010000025">
    <property type="protein sequence ID" value="MDX8420192.1"/>
    <property type="molecule type" value="Genomic_DNA"/>
</dbReference>
<dbReference type="GO" id="GO:0005829">
    <property type="term" value="C:cytosol"/>
    <property type="evidence" value="ECO:0007669"/>
    <property type="project" value="TreeGrafter"/>
</dbReference>
<keyword evidence="7 9" id="KW-0520">NAD</keyword>
<evidence type="ECO:0000256" key="7">
    <source>
        <dbReference type="ARBA" id="ARBA00023027"/>
    </source>
</evidence>
<dbReference type="Gene3D" id="3.40.50.720">
    <property type="entry name" value="NAD(P)-binding Rossmann-like Domain"/>
    <property type="match status" value="1"/>
</dbReference>
<feature type="binding site" evidence="9">
    <location>
        <begin position="83"/>
        <end position="85"/>
    </location>
    <ligand>
        <name>NAD(+)</name>
        <dbReference type="ChEBI" id="CHEBI:57540"/>
    </ligand>
</feature>